<keyword evidence="5" id="KW-1185">Reference proteome</keyword>
<dbReference type="Proteomes" id="UP000321579">
    <property type="component" value="Unassembled WGS sequence"/>
</dbReference>
<dbReference type="RefSeq" id="WP_066328758.1">
    <property type="nucleotide sequence ID" value="NZ_BJVF01000005.1"/>
</dbReference>
<evidence type="ECO:0000313" key="5">
    <source>
        <dbReference type="Proteomes" id="UP000182367"/>
    </source>
</evidence>
<evidence type="ECO:0000313" key="4">
    <source>
        <dbReference type="Proteomes" id="UP000093226"/>
    </source>
</evidence>
<reference evidence="4" key="1">
    <citation type="submission" date="2016-03" db="EMBL/GenBank/DDBJ databases">
        <title>Draft genome sequence of Paenibacillus glacialis DSM 22343.</title>
        <authorList>
            <person name="Shin S.-K."/>
            <person name="Yi H."/>
        </authorList>
    </citation>
    <scope>NUCLEOTIDE SEQUENCE [LARGE SCALE GENOMIC DNA]</scope>
    <source>
        <strain evidence="4">NBRC 105008</strain>
    </source>
</reference>
<dbReference type="EMBL" id="FNEO01000006">
    <property type="protein sequence ID" value="SDJ69597.1"/>
    <property type="molecule type" value="Genomic_DNA"/>
</dbReference>
<accession>A0A1B9DKN4</accession>
<name>A0A1B9DKN4_9FLAO</name>
<reference evidence="1 6" key="4">
    <citation type="submission" date="2019-07" db="EMBL/GenBank/DDBJ databases">
        <title>Whole genome shotgun sequence of Flavobacterium glycines NBRC 105008.</title>
        <authorList>
            <person name="Hosoyama A."/>
            <person name="Uohara A."/>
            <person name="Ohji S."/>
            <person name="Ichikawa N."/>
        </authorList>
    </citation>
    <scope>NUCLEOTIDE SEQUENCE [LARGE SCALE GENOMIC DNA]</scope>
    <source>
        <strain evidence="1 6">NBRC 105008</strain>
    </source>
</reference>
<evidence type="ECO:0000313" key="1">
    <source>
        <dbReference type="EMBL" id="GEL11705.1"/>
    </source>
</evidence>
<dbReference type="STRING" id="551990.SAMN05192550_2580"/>
<evidence type="ECO:0000313" key="6">
    <source>
        <dbReference type="Proteomes" id="UP000321579"/>
    </source>
</evidence>
<dbReference type="EMBL" id="LVEO01000022">
    <property type="protein sequence ID" value="OCB70258.1"/>
    <property type="molecule type" value="Genomic_DNA"/>
</dbReference>
<evidence type="ECO:0000313" key="2">
    <source>
        <dbReference type="EMBL" id="OCB70258.1"/>
    </source>
</evidence>
<reference evidence="2" key="2">
    <citation type="submission" date="2016-03" db="EMBL/GenBank/DDBJ databases">
        <authorList>
            <person name="Ploux O."/>
        </authorList>
    </citation>
    <scope>NUCLEOTIDE SEQUENCE</scope>
    <source>
        <strain evidence="2">NBRC 105008</strain>
    </source>
</reference>
<proteinExistence type="predicted"/>
<gene>
    <name evidence="2" type="ORF">FBGL_11855</name>
    <name evidence="1" type="ORF">FGL01_24440</name>
    <name evidence="3" type="ORF">SAMN05192550_2580</name>
</gene>
<dbReference type="AlphaFoldDB" id="A0A1B9DKN4"/>
<comment type="caution">
    <text evidence="2">The sequence shown here is derived from an EMBL/GenBank/DDBJ whole genome shotgun (WGS) entry which is preliminary data.</text>
</comment>
<dbReference type="Proteomes" id="UP000093226">
    <property type="component" value="Unassembled WGS sequence"/>
</dbReference>
<organism evidence="2 4">
    <name type="scientific">Flavobacterium glycines</name>
    <dbReference type="NCBI Taxonomy" id="551990"/>
    <lineage>
        <taxon>Bacteria</taxon>
        <taxon>Pseudomonadati</taxon>
        <taxon>Bacteroidota</taxon>
        <taxon>Flavobacteriia</taxon>
        <taxon>Flavobacteriales</taxon>
        <taxon>Flavobacteriaceae</taxon>
        <taxon>Flavobacterium</taxon>
    </lineage>
</organism>
<evidence type="ECO:0000313" key="3">
    <source>
        <dbReference type="EMBL" id="SDJ69597.1"/>
    </source>
</evidence>
<dbReference type="EMBL" id="BJVF01000005">
    <property type="protein sequence ID" value="GEL11705.1"/>
    <property type="molecule type" value="Genomic_DNA"/>
</dbReference>
<dbReference type="Proteomes" id="UP000182367">
    <property type="component" value="Unassembled WGS sequence"/>
</dbReference>
<dbReference type="OrthoDB" id="9204493at2"/>
<protein>
    <submittedName>
        <fullName evidence="3">DNA (Cytosine-5)-methyltransferase 1</fullName>
    </submittedName>
</protein>
<reference evidence="3 5" key="3">
    <citation type="submission" date="2016-10" db="EMBL/GenBank/DDBJ databases">
        <authorList>
            <person name="Varghese N."/>
            <person name="Submissions S."/>
        </authorList>
    </citation>
    <scope>NUCLEOTIDE SEQUENCE [LARGE SCALE GENOMIC DNA]</scope>
    <source>
        <strain evidence="3 5">Gm-149</strain>
    </source>
</reference>
<sequence>MATPSEFLNEQYNDAMSIVGSKETITSKLTETEQALINTILQYSESAKGVLTVFITSVVYKILNPQQDIRNHQDGIQNGYSGRTFDNKNITPFLKQHKFPAMAESGWLTRSLEQKVPYDLNYTGSIKPDNLKGAFLTLLDNIQKGADCKEYLSFMLQGLIIKRNQHTIDLAKPTALSINSILYLLGNHFNATYKAEGASRLPVLAFYAIYECLINEAKRFENKQLLPIESHTSADARSGRIGDIDIIDENERSFEAVEVKHGITITLQLVLDAYAKFQTTPVNRYYILSTAPQPNEEEWGKIQDEIQRIKNVHGCQLIVNGIMQSLKYYLRLLDNTFEFVDKYVNLLENDNALKFEHKEKWNKLISEMS</sequence>